<keyword evidence="2" id="KW-1185">Reference proteome</keyword>
<dbReference type="SUPFAM" id="SSF46689">
    <property type="entry name" value="Homeodomain-like"/>
    <property type="match status" value="1"/>
</dbReference>
<name>A0A316TW46_9BASI</name>
<dbReference type="EMBL" id="KZ819341">
    <property type="protein sequence ID" value="PWN17739.1"/>
    <property type="molecule type" value="Genomic_DNA"/>
</dbReference>
<dbReference type="OrthoDB" id="2442555at2759"/>
<dbReference type="InterPro" id="IPR009057">
    <property type="entry name" value="Homeodomain-like_sf"/>
</dbReference>
<evidence type="ECO:0000313" key="1">
    <source>
        <dbReference type="EMBL" id="PWN17739.1"/>
    </source>
</evidence>
<evidence type="ECO:0008006" key="3">
    <source>
        <dbReference type="Google" id="ProtNLM"/>
    </source>
</evidence>
<proteinExistence type="predicted"/>
<organism evidence="1 2">
    <name type="scientific">Pseudomicrostroma glucosiphilum</name>
    <dbReference type="NCBI Taxonomy" id="1684307"/>
    <lineage>
        <taxon>Eukaryota</taxon>
        <taxon>Fungi</taxon>
        <taxon>Dikarya</taxon>
        <taxon>Basidiomycota</taxon>
        <taxon>Ustilaginomycotina</taxon>
        <taxon>Exobasidiomycetes</taxon>
        <taxon>Microstromatales</taxon>
        <taxon>Microstromatales incertae sedis</taxon>
        <taxon>Pseudomicrostroma</taxon>
    </lineage>
</organism>
<dbReference type="RefSeq" id="XP_025344899.1">
    <property type="nucleotide sequence ID" value="XM_025489203.1"/>
</dbReference>
<dbReference type="GeneID" id="37010937"/>
<dbReference type="Gene3D" id="1.10.10.10">
    <property type="entry name" value="Winged helix-like DNA-binding domain superfamily/Winged helix DNA-binding domain"/>
    <property type="match status" value="1"/>
</dbReference>
<reference evidence="1 2" key="1">
    <citation type="journal article" date="2018" name="Mol. Biol. Evol.">
        <title>Broad Genomic Sampling Reveals a Smut Pathogenic Ancestry of the Fungal Clade Ustilaginomycotina.</title>
        <authorList>
            <person name="Kijpornyongpan T."/>
            <person name="Mondo S.J."/>
            <person name="Barry K."/>
            <person name="Sandor L."/>
            <person name="Lee J."/>
            <person name="Lipzen A."/>
            <person name="Pangilinan J."/>
            <person name="LaButti K."/>
            <person name="Hainaut M."/>
            <person name="Henrissat B."/>
            <person name="Grigoriev I.V."/>
            <person name="Spatafora J.W."/>
            <person name="Aime M.C."/>
        </authorList>
    </citation>
    <scope>NUCLEOTIDE SEQUENCE [LARGE SCALE GENOMIC DNA]</scope>
    <source>
        <strain evidence="1 2">MCA 4718</strain>
    </source>
</reference>
<protein>
    <recommendedName>
        <fullName evidence="3">Transposase Tc1-like domain-containing protein</fullName>
    </recommendedName>
</protein>
<evidence type="ECO:0000313" key="2">
    <source>
        <dbReference type="Proteomes" id="UP000245942"/>
    </source>
</evidence>
<dbReference type="Proteomes" id="UP000245942">
    <property type="component" value="Unassembled WGS sequence"/>
</dbReference>
<dbReference type="InterPro" id="IPR036388">
    <property type="entry name" value="WH-like_DNA-bd_sf"/>
</dbReference>
<dbReference type="AlphaFoldDB" id="A0A316TW46"/>
<gene>
    <name evidence="1" type="ORF">BCV69DRAFT_128550</name>
</gene>
<accession>A0A316TW46</accession>
<sequence>MEPPLHCQEPQETIIPSISDERRERIIRMHLNNRFTFKRIAEDEGLPISTISSIVGRFQKTSRILKMRRGGSTARTKLNSSHITHVQQYWTRWPLATLKDARNNLLSHYPDIGTLHISTFQQAIASRGTFTLKRVHRDLPARNSTASKQKRQLWCAEWLS</sequence>